<dbReference type="PANTHER" id="PTHR39405">
    <property type="entry name" value="DSC E3 UBIQUITIN LIGASE COMPLEX SUBUNIT 4"/>
    <property type="match status" value="1"/>
</dbReference>
<comment type="caution">
    <text evidence="3">The sequence shown here is derived from an EMBL/GenBank/DDBJ whole genome shotgun (WGS) entry which is preliminary data.</text>
</comment>
<feature type="region of interest" description="Disordered" evidence="1">
    <location>
        <begin position="1"/>
        <end position="40"/>
    </location>
</feature>
<dbReference type="OrthoDB" id="5428737at2759"/>
<evidence type="ECO:0000313" key="4">
    <source>
        <dbReference type="Proteomes" id="UP000799772"/>
    </source>
</evidence>
<feature type="compositionally biased region" description="Basic and acidic residues" evidence="1">
    <location>
        <begin position="233"/>
        <end position="246"/>
    </location>
</feature>
<dbReference type="Proteomes" id="UP000799772">
    <property type="component" value="Unassembled WGS sequence"/>
</dbReference>
<proteinExistence type="predicted"/>
<dbReference type="AlphaFoldDB" id="A0A9P4M9N8"/>
<name>A0A9P4M9N8_9PEZI</name>
<feature type="region of interest" description="Disordered" evidence="1">
    <location>
        <begin position="184"/>
        <end position="249"/>
    </location>
</feature>
<dbReference type="GO" id="GO:0044695">
    <property type="term" value="C:Dsc E3 ubiquitin ligase complex"/>
    <property type="evidence" value="ECO:0007669"/>
    <property type="project" value="InterPro"/>
</dbReference>
<protein>
    <submittedName>
        <fullName evidence="3">DUF1746-domain-containing protein</fullName>
    </submittedName>
</protein>
<organism evidence="3 4">
    <name type="scientific">Rhizodiscina lignyota</name>
    <dbReference type="NCBI Taxonomy" id="1504668"/>
    <lineage>
        <taxon>Eukaryota</taxon>
        <taxon>Fungi</taxon>
        <taxon>Dikarya</taxon>
        <taxon>Ascomycota</taxon>
        <taxon>Pezizomycotina</taxon>
        <taxon>Dothideomycetes</taxon>
        <taxon>Pleosporomycetidae</taxon>
        <taxon>Aulographales</taxon>
        <taxon>Rhizodiscinaceae</taxon>
        <taxon>Rhizodiscina</taxon>
    </lineage>
</organism>
<dbReference type="InterPro" id="IPR013715">
    <property type="entry name" value="DUF1746"/>
</dbReference>
<dbReference type="GO" id="GO:0032933">
    <property type="term" value="P:SREBP signaling pathway"/>
    <property type="evidence" value="ECO:0007669"/>
    <property type="project" value="InterPro"/>
</dbReference>
<dbReference type="PANTHER" id="PTHR39405:SF1">
    <property type="entry name" value="DSC E3 UBIQUITIN LIGASE COMPLEX SUBUNIT 4"/>
    <property type="match status" value="1"/>
</dbReference>
<feature type="compositionally biased region" description="Polar residues" evidence="1">
    <location>
        <begin position="203"/>
        <end position="212"/>
    </location>
</feature>
<evidence type="ECO:0000256" key="1">
    <source>
        <dbReference type="SAM" id="MobiDB-lite"/>
    </source>
</evidence>
<reference evidence="3" key="1">
    <citation type="journal article" date="2020" name="Stud. Mycol.">
        <title>101 Dothideomycetes genomes: a test case for predicting lifestyles and emergence of pathogens.</title>
        <authorList>
            <person name="Haridas S."/>
            <person name="Albert R."/>
            <person name="Binder M."/>
            <person name="Bloem J."/>
            <person name="Labutti K."/>
            <person name="Salamov A."/>
            <person name="Andreopoulos B."/>
            <person name="Baker S."/>
            <person name="Barry K."/>
            <person name="Bills G."/>
            <person name="Bluhm B."/>
            <person name="Cannon C."/>
            <person name="Castanera R."/>
            <person name="Culley D."/>
            <person name="Daum C."/>
            <person name="Ezra D."/>
            <person name="Gonzalez J."/>
            <person name="Henrissat B."/>
            <person name="Kuo A."/>
            <person name="Liang C."/>
            <person name="Lipzen A."/>
            <person name="Lutzoni F."/>
            <person name="Magnuson J."/>
            <person name="Mondo S."/>
            <person name="Nolan M."/>
            <person name="Ohm R."/>
            <person name="Pangilinan J."/>
            <person name="Park H.-J."/>
            <person name="Ramirez L."/>
            <person name="Alfaro M."/>
            <person name="Sun H."/>
            <person name="Tritt A."/>
            <person name="Yoshinaga Y."/>
            <person name="Zwiers L.-H."/>
            <person name="Turgeon B."/>
            <person name="Goodwin S."/>
            <person name="Spatafora J."/>
            <person name="Crous P."/>
            <person name="Grigoriev I."/>
        </authorList>
    </citation>
    <scope>NUCLEOTIDE SEQUENCE</scope>
    <source>
        <strain evidence="3">CBS 133067</strain>
    </source>
</reference>
<dbReference type="GO" id="GO:0005783">
    <property type="term" value="C:endoplasmic reticulum"/>
    <property type="evidence" value="ECO:0007669"/>
    <property type="project" value="TreeGrafter"/>
</dbReference>
<keyword evidence="4" id="KW-1185">Reference proteome</keyword>
<accession>A0A9P4M9N8</accession>
<dbReference type="InterPro" id="IPR038967">
    <property type="entry name" value="Dsc4-like"/>
</dbReference>
<feature type="domain" description="DUF1746" evidence="2">
    <location>
        <begin position="62"/>
        <end position="177"/>
    </location>
</feature>
<evidence type="ECO:0000313" key="3">
    <source>
        <dbReference type="EMBL" id="KAF2103018.1"/>
    </source>
</evidence>
<evidence type="ECO:0000259" key="2">
    <source>
        <dbReference type="Pfam" id="PF08508"/>
    </source>
</evidence>
<feature type="compositionally biased region" description="Basic residues" evidence="1">
    <location>
        <begin position="188"/>
        <end position="200"/>
    </location>
</feature>
<sequence length="327" mass="35619">MNDEASSSSAPPPIASPDHDATVPAATAASDEVVHADKDAEEERSKIAAKKAANLKDVIRTFDMLVYAQLAAVYYMDTSLLRFLLRSFTQLLYLTPKPPMVPTPPNLKDRPYIGAIVGVNLFCLLLHLYLSHPSAGEATRGYLHGGLMIDFIGQKGPTSKLRLVLLDLAITALQMIMLAVTAEEKKAEKKGKRRRKSHRRQAQDASTSTSTDHIPHTTSETPATEETAQSTSQDHDAEEQGVRRSLESAPLLRNSNFAELDSPAANRELLDRLTSGQAITAKFYIVDAMRDEWRAYGEVSQSGATSAESLAAALSRSSSALRRMRGG</sequence>
<feature type="compositionally biased region" description="Low complexity" evidence="1">
    <location>
        <begin position="217"/>
        <end position="232"/>
    </location>
</feature>
<dbReference type="Pfam" id="PF08508">
    <property type="entry name" value="DUF1746"/>
    <property type="match status" value="1"/>
</dbReference>
<gene>
    <name evidence="3" type="ORF">NA57DRAFT_72000</name>
</gene>
<dbReference type="EMBL" id="ML978122">
    <property type="protein sequence ID" value="KAF2103018.1"/>
    <property type="molecule type" value="Genomic_DNA"/>
</dbReference>